<feature type="transmembrane region" description="Helical" evidence="1">
    <location>
        <begin position="49"/>
        <end position="80"/>
    </location>
</feature>
<feature type="transmembrane region" description="Helical" evidence="1">
    <location>
        <begin position="12"/>
        <end position="29"/>
    </location>
</feature>
<protein>
    <submittedName>
        <fullName evidence="2">Uncharacterized protein</fullName>
    </submittedName>
</protein>
<reference evidence="2 3" key="1">
    <citation type="submission" date="2015-07" db="EMBL/GenBank/DDBJ databases">
        <title>Genome analysis of myxobacterium Chondromyces crocatus Cm c5 reveals a high potential for natural compound synthesis and the genetic basis for the loss of fruiting body formation.</title>
        <authorList>
            <person name="Zaburannyi N."/>
            <person name="Bunk B."/>
            <person name="Maier J."/>
            <person name="Overmann J."/>
            <person name="Mueller R."/>
        </authorList>
    </citation>
    <scope>NUCLEOTIDE SEQUENCE [LARGE SCALE GENOMIC DNA]</scope>
    <source>
        <strain evidence="2 3">Cm c5</strain>
    </source>
</reference>
<keyword evidence="1" id="KW-0812">Transmembrane</keyword>
<evidence type="ECO:0000256" key="1">
    <source>
        <dbReference type="SAM" id="Phobius"/>
    </source>
</evidence>
<organism evidence="2 3">
    <name type="scientific">Chondromyces crocatus</name>
    <dbReference type="NCBI Taxonomy" id="52"/>
    <lineage>
        <taxon>Bacteria</taxon>
        <taxon>Pseudomonadati</taxon>
        <taxon>Myxococcota</taxon>
        <taxon>Polyangia</taxon>
        <taxon>Polyangiales</taxon>
        <taxon>Polyangiaceae</taxon>
        <taxon>Chondromyces</taxon>
    </lineage>
</organism>
<gene>
    <name evidence="2" type="ORF">CMC5_004900</name>
</gene>
<accession>A0A0K1E6Q8</accession>
<keyword evidence="1" id="KW-0472">Membrane</keyword>
<dbReference type="STRING" id="52.CMC5_004900"/>
<name>A0A0K1E6Q8_CHOCO</name>
<dbReference type="EMBL" id="CP012159">
    <property type="protein sequence ID" value="AKT36377.1"/>
    <property type="molecule type" value="Genomic_DNA"/>
</dbReference>
<keyword evidence="3" id="KW-1185">Reference proteome</keyword>
<evidence type="ECO:0000313" key="3">
    <source>
        <dbReference type="Proteomes" id="UP000067626"/>
    </source>
</evidence>
<sequence length="95" mass="10250">MSTRRSWPHQVLLAAVLLTALYVTLLYVLDAVGLMESLLAPSGLRALLVLPLALGLLAARLLLLFVMPGLVVAALLTLLLQRRARGAHRTPRSTS</sequence>
<evidence type="ECO:0000313" key="2">
    <source>
        <dbReference type="EMBL" id="AKT36377.1"/>
    </source>
</evidence>
<keyword evidence="1" id="KW-1133">Transmembrane helix</keyword>
<dbReference type="Proteomes" id="UP000067626">
    <property type="component" value="Chromosome"/>
</dbReference>
<proteinExistence type="predicted"/>
<dbReference type="AlphaFoldDB" id="A0A0K1E6Q8"/>
<dbReference type="KEGG" id="ccro:CMC5_004900"/>
<dbReference type="RefSeq" id="WP_050428902.1">
    <property type="nucleotide sequence ID" value="NZ_CP012159.1"/>
</dbReference>